<reference evidence="1" key="1">
    <citation type="submission" date="2021-06" db="EMBL/GenBank/DDBJ databases">
        <authorList>
            <person name="Kallberg Y."/>
            <person name="Tangrot J."/>
            <person name="Rosling A."/>
        </authorList>
    </citation>
    <scope>NUCLEOTIDE SEQUENCE</scope>
    <source>
        <strain evidence="1">FL966</strain>
    </source>
</reference>
<dbReference type="AlphaFoldDB" id="A0A9N9JZT0"/>
<gene>
    <name evidence="1" type="ORF">CPELLU_LOCUS17777</name>
</gene>
<comment type="caution">
    <text evidence="1">The sequence shown here is derived from an EMBL/GenBank/DDBJ whole genome shotgun (WGS) entry which is preliminary data.</text>
</comment>
<evidence type="ECO:0000313" key="2">
    <source>
        <dbReference type="Proteomes" id="UP000789759"/>
    </source>
</evidence>
<organism evidence="1 2">
    <name type="scientific">Cetraspora pellucida</name>
    <dbReference type="NCBI Taxonomy" id="1433469"/>
    <lineage>
        <taxon>Eukaryota</taxon>
        <taxon>Fungi</taxon>
        <taxon>Fungi incertae sedis</taxon>
        <taxon>Mucoromycota</taxon>
        <taxon>Glomeromycotina</taxon>
        <taxon>Glomeromycetes</taxon>
        <taxon>Diversisporales</taxon>
        <taxon>Gigasporaceae</taxon>
        <taxon>Cetraspora</taxon>
    </lineage>
</organism>
<evidence type="ECO:0000313" key="1">
    <source>
        <dbReference type="EMBL" id="CAG8801873.1"/>
    </source>
</evidence>
<protein>
    <submittedName>
        <fullName evidence="1">19721_t:CDS:1</fullName>
    </submittedName>
</protein>
<dbReference type="Proteomes" id="UP000789759">
    <property type="component" value="Unassembled WGS sequence"/>
</dbReference>
<dbReference type="EMBL" id="CAJVQA010031694">
    <property type="protein sequence ID" value="CAG8801873.1"/>
    <property type="molecule type" value="Genomic_DNA"/>
</dbReference>
<name>A0A9N9JZT0_9GLOM</name>
<keyword evidence="2" id="KW-1185">Reference proteome</keyword>
<dbReference type="OrthoDB" id="10341217at2759"/>
<feature type="non-terminal residue" evidence="1">
    <location>
        <position position="1"/>
    </location>
</feature>
<sequence length="64" mass="7446">ISDYDENCNMELFELFENYEKHLILVKYGNYKPEKKVTVGDIKQLKSIFSDYLPNSIGILVTLA</sequence>
<accession>A0A9N9JZT0</accession>
<proteinExistence type="predicted"/>